<keyword evidence="3" id="KW-0808">Transferase</keyword>
<proteinExistence type="predicted"/>
<keyword evidence="4" id="KW-1185">Reference proteome</keyword>
<accession>A0A0D6Z8S5</accession>
<protein>
    <submittedName>
        <fullName evidence="3">Glycosyl transferase</fullName>
    </submittedName>
</protein>
<dbReference type="PANTHER" id="PTHR45947">
    <property type="entry name" value="SULFOQUINOVOSYL TRANSFERASE SQD2"/>
    <property type="match status" value="1"/>
</dbReference>
<evidence type="ECO:0000259" key="2">
    <source>
        <dbReference type="Pfam" id="PF13439"/>
    </source>
</evidence>
<dbReference type="EMBL" id="JXIQ01000140">
    <property type="protein sequence ID" value="KIY20983.1"/>
    <property type="molecule type" value="Genomic_DNA"/>
</dbReference>
<dbReference type="PANTHER" id="PTHR45947:SF3">
    <property type="entry name" value="SULFOQUINOVOSYL TRANSFERASE SQD2"/>
    <property type="match status" value="1"/>
</dbReference>
<name>A0A0D6Z8S5_9BACI</name>
<dbReference type="Pfam" id="PF00534">
    <property type="entry name" value="Glycos_transf_1"/>
    <property type="match status" value="1"/>
</dbReference>
<dbReference type="AlphaFoldDB" id="A0A0D6Z8S5"/>
<evidence type="ECO:0000313" key="4">
    <source>
        <dbReference type="Proteomes" id="UP000032512"/>
    </source>
</evidence>
<reference evidence="3 4" key="1">
    <citation type="submission" date="2015-01" db="EMBL/GenBank/DDBJ databases">
        <title>Draft genome sequences of the supercritical CO2 tolerant bacteria Bacillus subterraneus MITOT1 and Bacillus cereus MIT0214.</title>
        <authorList>
            <person name="Peet K.C."/>
            <person name="Thompson J.R."/>
        </authorList>
    </citation>
    <scope>NUCLEOTIDE SEQUENCE [LARGE SCALE GENOMIC DNA]</scope>
    <source>
        <strain evidence="3 4">MITOT1</strain>
    </source>
</reference>
<comment type="caution">
    <text evidence="3">The sequence shown here is derived from an EMBL/GenBank/DDBJ whole genome shotgun (WGS) entry which is preliminary data.</text>
</comment>
<dbReference type="Proteomes" id="UP000032512">
    <property type="component" value="Unassembled WGS sequence"/>
</dbReference>
<gene>
    <name evidence="3" type="ORF">UB32_16170</name>
</gene>
<evidence type="ECO:0000259" key="1">
    <source>
        <dbReference type="Pfam" id="PF00534"/>
    </source>
</evidence>
<feature type="domain" description="Glycosyltransferase subfamily 4-like N-terminal" evidence="2">
    <location>
        <begin position="14"/>
        <end position="178"/>
    </location>
</feature>
<dbReference type="Gene3D" id="3.40.50.2000">
    <property type="entry name" value="Glycogen Phosphorylase B"/>
    <property type="match status" value="2"/>
</dbReference>
<dbReference type="PATRIC" id="fig|285983.3.peg.2344"/>
<dbReference type="InterPro" id="IPR050194">
    <property type="entry name" value="Glycosyltransferase_grp1"/>
</dbReference>
<dbReference type="Pfam" id="PF13439">
    <property type="entry name" value="Glyco_transf_4"/>
    <property type="match status" value="1"/>
</dbReference>
<evidence type="ECO:0000313" key="3">
    <source>
        <dbReference type="EMBL" id="KIY20983.1"/>
    </source>
</evidence>
<feature type="domain" description="Glycosyl transferase family 1" evidence="1">
    <location>
        <begin position="189"/>
        <end position="348"/>
    </location>
</feature>
<dbReference type="InterPro" id="IPR028098">
    <property type="entry name" value="Glyco_trans_4-like_N"/>
</dbReference>
<dbReference type="GO" id="GO:0016758">
    <property type="term" value="F:hexosyltransferase activity"/>
    <property type="evidence" value="ECO:0007669"/>
    <property type="project" value="TreeGrafter"/>
</dbReference>
<dbReference type="CDD" id="cd03814">
    <property type="entry name" value="GT4-like"/>
    <property type="match status" value="1"/>
</dbReference>
<organism evidence="3 4">
    <name type="scientific">Mesobacillus subterraneus</name>
    <dbReference type="NCBI Taxonomy" id="285983"/>
    <lineage>
        <taxon>Bacteria</taxon>
        <taxon>Bacillati</taxon>
        <taxon>Bacillota</taxon>
        <taxon>Bacilli</taxon>
        <taxon>Bacillales</taxon>
        <taxon>Bacillaceae</taxon>
        <taxon>Mesobacillus</taxon>
    </lineage>
</organism>
<dbReference type="RefSeq" id="WP_044395596.1">
    <property type="nucleotide sequence ID" value="NZ_JXIQ01000140.1"/>
</dbReference>
<dbReference type="SUPFAM" id="SSF53756">
    <property type="entry name" value="UDP-Glycosyltransferase/glycogen phosphorylase"/>
    <property type="match status" value="1"/>
</dbReference>
<dbReference type="OrthoDB" id="9802525at2"/>
<sequence length="380" mass="43342">MRVAIFTDTFYPDINGVSITLKHFTQYMESKGIVYKIFAPKSRSGEYISEHIHRFKSFSLFLYPELRFAFPNVRSIKAELEAFAPDLIHIATPFNMGLCGLYLSKKLNIPVVGSYHTNFDDYLKFYNLSFLSHSLLKYMNWFHRPFKKIFVPSHETIRQLKRRGFQNTVLAPAGVDCALFHPGYDQESVREKCGLSRRYTLSFVGRLAPEKDLRTLMKIASSIPPELNDQIDWLIVGDGPMREELEEKAPVNMNFTGYRTGTDLAEIYSISDLFVFPSSTETFGMVVLEALASGTPAVTSNAGGVKNIIKQGKNGFTCEPGDVTAFTEAIVLLLKNSRLRKKFRAEARLYALGQSWDTIFEEMLWHYQDVTTEKEISQHA</sequence>
<dbReference type="InterPro" id="IPR001296">
    <property type="entry name" value="Glyco_trans_1"/>
</dbReference>